<feature type="transmembrane region" description="Helical" evidence="4">
    <location>
        <begin position="195"/>
        <end position="216"/>
    </location>
</feature>
<comment type="similarity">
    <text evidence="2">Belongs to the major facilitator superfamily. Monocarboxylate porter (TC 2.A.1.13) family.</text>
</comment>
<protein>
    <submittedName>
        <fullName evidence="6">Putative transporter MCH2</fullName>
    </submittedName>
</protein>
<comment type="caution">
    <text evidence="6">The sequence shown here is derived from an EMBL/GenBank/DDBJ whole genome shotgun (WGS) entry which is preliminary data.</text>
</comment>
<evidence type="ECO:0000256" key="3">
    <source>
        <dbReference type="SAM" id="MobiDB-lite"/>
    </source>
</evidence>
<dbReference type="PROSITE" id="PS50850">
    <property type="entry name" value="MFS"/>
    <property type="match status" value="1"/>
</dbReference>
<feature type="transmembrane region" description="Helical" evidence="4">
    <location>
        <begin position="336"/>
        <end position="361"/>
    </location>
</feature>
<dbReference type="Gene3D" id="1.20.1250.20">
    <property type="entry name" value="MFS general substrate transporter like domains"/>
    <property type="match status" value="2"/>
</dbReference>
<feature type="transmembrane region" description="Helical" evidence="4">
    <location>
        <begin position="106"/>
        <end position="125"/>
    </location>
</feature>
<evidence type="ECO:0000256" key="2">
    <source>
        <dbReference type="ARBA" id="ARBA00006727"/>
    </source>
</evidence>
<dbReference type="GO" id="GO:0016020">
    <property type="term" value="C:membrane"/>
    <property type="evidence" value="ECO:0007669"/>
    <property type="project" value="UniProtKB-SubCell"/>
</dbReference>
<evidence type="ECO:0000256" key="1">
    <source>
        <dbReference type="ARBA" id="ARBA00004141"/>
    </source>
</evidence>
<feature type="domain" description="Major facilitator superfamily (MFS) profile" evidence="5">
    <location>
        <begin position="245"/>
        <end position="438"/>
    </location>
</feature>
<keyword evidence="4" id="KW-1133">Transmembrane helix</keyword>
<evidence type="ECO:0000256" key="4">
    <source>
        <dbReference type="SAM" id="Phobius"/>
    </source>
</evidence>
<feature type="transmembrane region" description="Helical" evidence="4">
    <location>
        <begin position="79"/>
        <end position="99"/>
    </location>
</feature>
<feature type="compositionally biased region" description="Acidic residues" evidence="3">
    <location>
        <begin position="1"/>
        <end position="12"/>
    </location>
</feature>
<comment type="subcellular location">
    <subcellularLocation>
        <location evidence="1">Membrane</location>
        <topology evidence="1">Multi-pass membrane protein</topology>
    </subcellularLocation>
</comment>
<dbReference type="CDD" id="cd17352">
    <property type="entry name" value="MFS_MCT_SLC16"/>
    <property type="match status" value="1"/>
</dbReference>
<proteinExistence type="inferred from homology"/>
<gene>
    <name evidence="6" type="primary">MCH2</name>
    <name evidence="6" type="ORF">CLCR_01536</name>
</gene>
<dbReference type="PANTHER" id="PTHR11360">
    <property type="entry name" value="MONOCARBOXYLATE TRANSPORTER"/>
    <property type="match status" value="1"/>
</dbReference>
<feature type="transmembrane region" description="Helical" evidence="4">
    <location>
        <begin position="405"/>
        <end position="425"/>
    </location>
</feature>
<evidence type="ECO:0000259" key="5">
    <source>
        <dbReference type="PROSITE" id="PS50850"/>
    </source>
</evidence>
<keyword evidence="7" id="KW-1185">Reference proteome</keyword>
<dbReference type="eggNOG" id="KOG2504">
    <property type="taxonomic scope" value="Eukaryota"/>
</dbReference>
<accession>A0A1C1CAR4</accession>
<evidence type="ECO:0000313" key="6">
    <source>
        <dbReference type="EMBL" id="OCT45576.1"/>
    </source>
</evidence>
<dbReference type="VEuPathDB" id="FungiDB:G647_03487"/>
<feature type="transmembrane region" description="Helical" evidence="4">
    <location>
        <begin position="131"/>
        <end position="151"/>
    </location>
</feature>
<dbReference type="PANTHER" id="PTHR11360:SF315">
    <property type="entry name" value="TRANSPORTER MCH2-RELATED"/>
    <property type="match status" value="1"/>
</dbReference>
<name>A0A1C1CAR4_9EURO</name>
<keyword evidence="4" id="KW-0472">Membrane</keyword>
<dbReference type="InterPro" id="IPR036259">
    <property type="entry name" value="MFS_trans_sf"/>
</dbReference>
<dbReference type="GO" id="GO:0022857">
    <property type="term" value="F:transmembrane transporter activity"/>
    <property type="evidence" value="ECO:0007669"/>
    <property type="project" value="InterPro"/>
</dbReference>
<dbReference type="EMBL" id="LGRB01000019">
    <property type="protein sequence ID" value="OCT45576.1"/>
    <property type="molecule type" value="Genomic_DNA"/>
</dbReference>
<dbReference type="InterPro" id="IPR050327">
    <property type="entry name" value="Proton-linked_MCT"/>
</dbReference>
<dbReference type="OrthoDB" id="6499973at2759"/>
<feature type="transmembrane region" description="Helical" evidence="4">
    <location>
        <begin position="34"/>
        <end position="59"/>
    </location>
</feature>
<dbReference type="SUPFAM" id="SSF103473">
    <property type="entry name" value="MFS general substrate transporter"/>
    <property type="match status" value="1"/>
</dbReference>
<feature type="region of interest" description="Disordered" evidence="3">
    <location>
        <begin position="1"/>
        <end position="26"/>
    </location>
</feature>
<dbReference type="Proteomes" id="UP000094526">
    <property type="component" value="Unassembled WGS sequence"/>
</dbReference>
<dbReference type="InterPro" id="IPR020846">
    <property type="entry name" value="MFS_dom"/>
</dbReference>
<reference evidence="7" key="1">
    <citation type="submission" date="2015-07" db="EMBL/GenBank/DDBJ databases">
        <authorList>
            <person name="Teixeira M.M."/>
            <person name="Souza R.C."/>
            <person name="Almeida L.G."/>
            <person name="Vicente V.A."/>
            <person name="de Hoog S."/>
            <person name="Bocca A.L."/>
            <person name="de Almeida S.R."/>
            <person name="Vasconcelos A.T."/>
            <person name="Felipe M.S."/>
        </authorList>
    </citation>
    <scope>NUCLEOTIDE SEQUENCE [LARGE SCALE GENOMIC DNA]</scope>
    <source>
        <strain evidence="7">KSF</strain>
    </source>
</reference>
<feature type="transmembrane region" description="Helical" evidence="4">
    <location>
        <begin position="237"/>
        <end position="260"/>
    </location>
</feature>
<dbReference type="VEuPathDB" id="FungiDB:CLCR_01536"/>
<organism evidence="6 7">
    <name type="scientific">Cladophialophora carrionii</name>
    <dbReference type="NCBI Taxonomy" id="86049"/>
    <lineage>
        <taxon>Eukaryota</taxon>
        <taxon>Fungi</taxon>
        <taxon>Dikarya</taxon>
        <taxon>Ascomycota</taxon>
        <taxon>Pezizomycotina</taxon>
        <taxon>Eurotiomycetes</taxon>
        <taxon>Chaetothyriomycetidae</taxon>
        <taxon>Chaetothyriales</taxon>
        <taxon>Herpotrichiellaceae</taxon>
        <taxon>Cladophialophora</taxon>
    </lineage>
</organism>
<feature type="transmembrane region" description="Helical" evidence="4">
    <location>
        <begin position="163"/>
        <end position="183"/>
    </location>
</feature>
<sequence>MSENDLEKDGDELPVPLAPGQPPAAYDPSEEPRYGWVVCIAMHLINGFTWGIIASYGVYLSYYIDHDIFSGASDLDYTFIGGVNFACAMLSGPIVNVCIRKAGVHVPMYCGCIMFAGGFVAASFATEFWHLILTQGILVGLGTGFTWLPATPILPQWFNKNRSLAQGIAAAGSGTGGIIFSAATTPMIQSISLAWSLRITGILAFVVLATATTLIRSRNDMIRPHFKAVDTDLLKRYRVWLLIAYSFFSILGYIVAIYSLGQPDGSEIVTCAFATSIGLTQDQGGIVITVLQVGTAIGRPFIGVLSDHFGRMTVACLLTASNVLFTYAIWIPTQSYGVLIFFALVVGATSGVYWGTIAPLSAEVVELKELPSALNLMWITVAFPALFSEAIALEIRRPHSSRPYLWPQIYTGLVFLIASLFMLELRRQKWGFKRERHR</sequence>
<feature type="transmembrane region" description="Helical" evidence="4">
    <location>
        <begin position="312"/>
        <end position="330"/>
    </location>
</feature>
<keyword evidence="4" id="KW-0812">Transmembrane</keyword>
<dbReference type="Pfam" id="PF07690">
    <property type="entry name" value="MFS_1"/>
    <property type="match status" value="2"/>
</dbReference>
<dbReference type="InterPro" id="IPR011701">
    <property type="entry name" value="MFS"/>
</dbReference>
<dbReference type="AlphaFoldDB" id="A0A1C1CAR4"/>
<evidence type="ECO:0000313" key="7">
    <source>
        <dbReference type="Proteomes" id="UP000094526"/>
    </source>
</evidence>